<dbReference type="GO" id="GO:0047444">
    <property type="term" value="F:N-acylneuraminate-9-phosphate synthase activity"/>
    <property type="evidence" value="ECO:0007669"/>
    <property type="project" value="TreeGrafter"/>
</dbReference>
<evidence type="ECO:0000313" key="2">
    <source>
        <dbReference type="EMBL" id="VAX23153.1"/>
    </source>
</evidence>
<dbReference type="SUPFAM" id="SSF51269">
    <property type="entry name" value="AFP III-like domain"/>
    <property type="match status" value="1"/>
</dbReference>
<dbReference type="CDD" id="cd11615">
    <property type="entry name" value="SAF_NeuB_like"/>
    <property type="match status" value="1"/>
</dbReference>
<feature type="domain" description="PseI/NeuA/B-like" evidence="1">
    <location>
        <begin position="22"/>
        <end position="244"/>
    </location>
</feature>
<dbReference type="SUPFAM" id="SSF51569">
    <property type="entry name" value="Aldolase"/>
    <property type="match status" value="1"/>
</dbReference>
<dbReference type="Gene3D" id="3.20.20.70">
    <property type="entry name" value="Aldolase class I"/>
    <property type="match status" value="1"/>
</dbReference>
<reference evidence="2" key="1">
    <citation type="submission" date="2018-06" db="EMBL/GenBank/DDBJ databases">
        <authorList>
            <person name="Zhirakovskaya E."/>
        </authorList>
    </citation>
    <scope>NUCLEOTIDE SEQUENCE</scope>
</reference>
<dbReference type="InterPro" id="IPR057736">
    <property type="entry name" value="SAF_PseI/NeuA/NeuB"/>
</dbReference>
<dbReference type="EMBL" id="UOGC01000147">
    <property type="protein sequence ID" value="VAX23153.1"/>
    <property type="molecule type" value="Genomic_DNA"/>
</dbReference>
<name>A0A3B1CEK0_9ZZZZ</name>
<dbReference type="AlphaFoldDB" id="A0A3B1CEK0"/>
<dbReference type="GO" id="GO:0016051">
    <property type="term" value="P:carbohydrate biosynthetic process"/>
    <property type="evidence" value="ECO:0007669"/>
    <property type="project" value="InterPro"/>
</dbReference>
<sequence length="316" mass="34841">MAYIIAEIGFNHGGNVNLAVKMVESAASAGANAVKFQSFLASDLYLPDNENYALFKAGELSEEDHLLLRRVAEDNKVDFLSTPFSVKWANFLDKLNPAGFKVASMDLNNPVLLKAVAQKGRKVYLSTGASSFLEVKSSLEYLKKWGADDVCVFHCVSNYPTKPEDACLSRIPEMIDELKVQVGFSDHTLGIYTPLAAVAMGAEVIEKHFTIDKSLNGPDHAISIDPAELKELVSAVQDVEKAVKPNEQIARPDDNKRAVMRRGIYAGKDIAQGEIITIESLKLVRPEVVPLEELEKIESKPAVRPYKRNDPLKQVL</sequence>
<dbReference type="InterPro" id="IPR051690">
    <property type="entry name" value="PseI-like"/>
</dbReference>
<dbReference type="Pfam" id="PF03102">
    <property type="entry name" value="NeuB"/>
    <property type="match status" value="1"/>
</dbReference>
<proteinExistence type="predicted"/>
<evidence type="ECO:0000259" key="1">
    <source>
        <dbReference type="Pfam" id="PF03102"/>
    </source>
</evidence>
<dbReference type="InterPro" id="IPR036732">
    <property type="entry name" value="AFP_Neu5c_C_sf"/>
</dbReference>
<dbReference type="GO" id="GO:0050462">
    <property type="term" value="F:N-acetylneuraminate synthase activity"/>
    <property type="evidence" value="ECO:0007669"/>
    <property type="project" value="UniProtKB-EC"/>
</dbReference>
<accession>A0A3B1CEK0</accession>
<keyword evidence="2" id="KW-0808">Transferase</keyword>
<dbReference type="PANTHER" id="PTHR42966:SF1">
    <property type="entry name" value="SIALIC ACID SYNTHASE"/>
    <property type="match status" value="1"/>
</dbReference>
<gene>
    <name evidence="2" type="ORF">MNBD_NITROSPINAE01-360</name>
</gene>
<dbReference type="EC" id="2.5.1.56" evidence="2"/>
<dbReference type="InterPro" id="IPR013785">
    <property type="entry name" value="Aldolase_TIM"/>
</dbReference>
<dbReference type="Gene3D" id="3.90.1210.10">
    <property type="entry name" value="Antifreeze-like/N-acetylneuraminic acid synthase C-terminal domain"/>
    <property type="match status" value="1"/>
</dbReference>
<dbReference type="InterPro" id="IPR013132">
    <property type="entry name" value="PseI/NeuA/B-like_N"/>
</dbReference>
<protein>
    <submittedName>
        <fullName evidence="2">N-acetylneuraminate synthase</fullName>
        <ecNumber evidence="2">2.5.1.56</ecNumber>
    </submittedName>
</protein>
<dbReference type="PANTHER" id="PTHR42966">
    <property type="entry name" value="N-ACETYLNEURAMINATE SYNTHASE"/>
    <property type="match status" value="1"/>
</dbReference>
<organism evidence="2">
    <name type="scientific">hydrothermal vent metagenome</name>
    <dbReference type="NCBI Taxonomy" id="652676"/>
    <lineage>
        <taxon>unclassified sequences</taxon>
        <taxon>metagenomes</taxon>
        <taxon>ecological metagenomes</taxon>
    </lineage>
</organism>